<gene>
    <name evidence="1" type="ORF">NCTC9185_06132</name>
</gene>
<sequence length="45" mass="4975">MIDKVLHPVDITRKSANAVVNGDDIGFQLVDEVVQRLQRRNDAAG</sequence>
<dbReference type="Proteomes" id="UP000339249">
    <property type="component" value="Unassembled WGS sequence"/>
</dbReference>
<evidence type="ECO:0000313" key="1">
    <source>
        <dbReference type="EMBL" id="VTN14080.1"/>
    </source>
</evidence>
<proteinExistence type="predicted"/>
<dbReference type="AlphaFoldDB" id="A0A4U9D6D7"/>
<evidence type="ECO:0000313" key="2">
    <source>
        <dbReference type="Proteomes" id="UP000339249"/>
    </source>
</evidence>
<name>A0A4U9D6D7_RAOTE</name>
<dbReference type="EMBL" id="CABDVU010000001">
    <property type="protein sequence ID" value="VTN14080.1"/>
    <property type="molecule type" value="Genomic_DNA"/>
</dbReference>
<accession>A0A4U9D6D7</accession>
<reference evidence="1 2" key="1">
    <citation type="submission" date="2019-04" db="EMBL/GenBank/DDBJ databases">
        <authorList>
            <consortium name="Pathogen Informatics"/>
        </authorList>
    </citation>
    <scope>NUCLEOTIDE SEQUENCE [LARGE SCALE GENOMIC DNA]</scope>
    <source>
        <strain evidence="1 2">NCTC9185</strain>
    </source>
</reference>
<protein>
    <submittedName>
        <fullName evidence="1">Uncharacterized protein</fullName>
    </submittedName>
</protein>
<organism evidence="1 2">
    <name type="scientific">Raoultella terrigena</name>
    <name type="common">Klebsiella terrigena</name>
    <dbReference type="NCBI Taxonomy" id="577"/>
    <lineage>
        <taxon>Bacteria</taxon>
        <taxon>Pseudomonadati</taxon>
        <taxon>Pseudomonadota</taxon>
        <taxon>Gammaproteobacteria</taxon>
        <taxon>Enterobacterales</taxon>
        <taxon>Enterobacteriaceae</taxon>
        <taxon>Klebsiella/Raoultella group</taxon>
        <taxon>Raoultella</taxon>
    </lineage>
</organism>